<dbReference type="Proteomes" id="UP000634136">
    <property type="component" value="Unassembled WGS sequence"/>
</dbReference>
<reference evidence="2" key="1">
    <citation type="submission" date="2020-09" db="EMBL/GenBank/DDBJ databases">
        <title>Genome-Enabled Discovery of Anthraquinone Biosynthesis in Senna tora.</title>
        <authorList>
            <person name="Kang S.-H."/>
            <person name="Pandey R.P."/>
            <person name="Lee C.-M."/>
            <person name="Sim J.-S."/>
            <person name="Jeong J.-T."/>
            <person name="Choi B.-S."/>
            <person name="Jung M."/>
            <person name="Ginzburg D."/>
            <person name="Zhao K."/>
            <person name="Won S.Y."/>
            <person name="Oh T.-J."/>
            <person name="Yu Y."/>
            <person name="Kim N.-H."/>
            <person name="Lee O.R."/>
            <person name="Lee T.-H."/>
            <person name="Bashyal P."/>
            <person name="Kim T.-S."/>
            <person name="Lee W.-H."/>
            <person name="Kawkins C."/>
            <person name="Kim C.-K."/>
            <person name="Kim J.S."/>
            <person name="Ahn B.O."/>
            <person name="Rhee S.Y."/>
            <person name="Sohng J.K."/>
        </authorList>
    </citation>
    <scope>NUCLEOTIDE SEQUENCE</scope>
    <source>
        <tissue evidence="2">Leaf</tissue>
    </source>
</reference>
<organism evidence="2 3">
    <name type="scientific">Senna tora</name>
    <dbReference type="NCBI Taxonomy" id="362788"/>
    <lineage>
        <taxon>Eukaryota</taxon>
        <taxon>Viridiplantae</taxon>
        <taxon>Streptophyta</taxon>
        <taxon>Embryophyta</taxon>
        <taxon>Tracheophyta</taxon>
        <taxon>Spermatophyta</taxon>
        <taxon>Magnoliopsida</taxon>
        <taxon>eudicotyledons</taxon>
        <taxon>Gunneridae</taxon>
        <taxon>Pentapetalae</taxon>
        <taxon>rosids</taxon>
        <taxon>fabids</taxon>
        <taxon>Fabales</taxon>
        <taxon>Fabaceae</taxon>
        <taxon>Caesalpinioideae</taxon>
        <taxon>Cassia clade</taxon>
        <taxon>Senna</taxon>
    </lineage>
</organism>
<sequence>MIPIVLSSPHTVALSPPTVVPSPPTIALSPTAPYPPIAPSPHSSVHSSPQHDKE</sequence>
<gene>
    <name evidence="2" type="ORF">G2W53_003823</name>
</gene>
<proteinExistence type="predicted"/>
<evidence type="ECO:0000313" key="3">
    <source>
        <dbReference type="Proteomes" id="UP000634136"/>
    </source>
</evidence>
<feature type="region of interest" description="Disordered" evidence="1">
    <location>
        <begin position="1"/>
        <end position="54"/>
    </location>
</feature>
<evidence type="ECO:0000256" key="1">
    <source>
        <dbReference type="SAM" id="MobiDB-lite"/>
    </source>
</evidence>
<dbReference type="EMBL" id="JAAIUW010000002">
    <property type="protein sequence ID" value="KAF7841525.1"/>
    <property type="molecule type" value="Genomic_DNA"/>
</dbReference>
<dbReference type="AlphaFoldDB" id="A0A834XAS8"/>
<protein>
    <submittedName>
        <fullName evidence="2">Uncharacterized protein</fullName>
    </submittedName>
</protein>
<accession>A0A834XAS8</accession>
<name>A0A834XAS8_9FABA</name>
<comment type="caution">
    <text evidence="2">The sequence shown here is derived from an EMBL/GenBank/DDBJ whole genome shotgun (WGS) entry which is preliminary data.</text>
</comment>
<evidence type="ECO:0000313" key="2">
    <source>
        <dbReference type="EMBL" id="KAF7841525.1"/>
    </source>
</evidence>
<keyword evidence="3" id="KW-1185">Reference proteome</keyword>